<dbReference type="InterPro" id="IPR010496">
    <property type="entry name" value="AL/BT2_dom"/>
</dbReference>
<evidence type="ECO:0000256" key="1">
    <source>
        <dbReference type="SAM" id="Phobius"/>
    </source>
</evidence>
<evidence type="ECO:0000313" key="3">
    <source>
        <dbReference type="EMBL" id="SHE96365.1"/>
    </source>
</evidence>
<feature type="domain" description="3-keto-alpha-glucoside-1,2-lyase/3-keto-2-hydroxy-glucal hydratase" evidence="2">
    <location>
        <begin position="42"/>
        <end position="269"/>
    </location>
</feature>
<sequence length="274" mass="30969">MTIKQLVWLKNISITGSLLCLMVVTTALLPLKNDQVTASGEDWISLFNGEDLEGWTPKFAGYEPGINYNNTFRVEDGLLTVSYDKWDEFNGEFGHLFYKDSFSNYRIRAEYRFIGEQVKGGEGWAFRNNGLMLHGQHPETMAKDQEFPVSVEVQLLGGNGEDPRSTANLCTPGTNVVLNGELFTPHCTTSDSETYHGDQWVTVEVEVRGSEIFKHYVNGEQVMEYTDPQYDKQDETAQPLIEGTNLLIDRGTISIQAESHPTQFRKIEVLPLDE</sequence>
<proteinExistence type="predicted"/>
<accession>A0A1M4XSE0</accession>
<dbReference type="AlphaFoldDB" id="A0A1M4XSE0"/>
<keyword evidence="1" id="KW-0472">Membrane</keyword>
<dbReference type="STRING" id="1194090.SAMN05443144_104203"/>
<dbReference type="Gene3D" id="2.60.120.560">
    <property type="entry name" value="Exo-inulinase, domain 1"/>
    <property type="match status" value="1"/>
</dbReference>
<feature type="transmembrane region" description="Helical" evidence="1">
    <location>
        <begin position="12"/>
        <end position="31"/>
    </location>
</feature>
<name>A0A1M4XSE0_9BACT</name>
<dbReference type="EMBL" id="FQUS01000004">
    <property type="protein sequence ID" value="SHE96365.1"/>
    <property type="molecule type" value="Genomic_DNA"/>
</dbReference>
<dbReference type="Proteomes" id="UP000184041">
    <property type="component" value="Unassembled WGS sequence"/>
</dbReference>
<organism evidence="3 4">
    <name type="scientific">Fodinibius roseus</name>
    <dbReference type="NCBI Taxonomy" id="1194090"/>
    <lineage>
        <taxon>Bacteria</taxon>
        <taxon>Pseudomonadati</taxon>
        <taxon>Balneolota</taxon>
        <taxon>Balneolia</taxon>
        <taxon>Balneolales</taxon>
        <taxon>Balneolaceae</taxon>
        <taxon>Fodinibius</taxon>
    </lineage>
</organism>
<keyword evidence="1" id="KW-0812">Transmembrane</keyword>
<dbReference type="RefSeq" id="WP_211483098.1">
    <property type="nucleotide sequence ID" value="NZ_FQUS01000004.1"/>
</dbReference>
<keyword evidence="4" id="KW-1185">Reference proteome</keyword>
<gene>
    <name evidence="3" type="ORF">SAMN05443144_104203</name>
</gene>
<reference evidence="3 4" key="1">
    <citation type="submission" date="2016-11" db="EMBL/GenBank/DDBJ databases">
        <authorList>
            <person name="Jaros S."/>
            <person name="Januszkiewicz K."/>
            <person name="Wedrychowicz H."/>
        </authorList>
    </citation>
    <scope>NUCLEOTIDE SEQUENCE [LARGE SCALE GENOMIC DNA]</scope>
    <source>
        <strain evidence="3 4">DSM 21986</strain>
    </source>
</reference>
<keyword evidence="1" id="KW-1133">Transmembrane helix</keyword>
<protein>
    <recommendedName>
        <fullName evidence="2">3-keto-alpha-glucoside-1,2-lyase/3-keto-2-hydroxy-glucal hydratase domain-containing protein</fullName>
    </recommendedName>
</protein>
<evidence type="ECO:0000259" key="2">
    <source>
        <dbReference type="Pfam" id="PF06439"/>
    </source>
</evidence>
<evidence type="ECO:0000313" key="4">
    <source>
        <dbReference type="Proteomes" id="UP000184041"/>
    </source>
</evidence>
<dbReference type="Pfam" id="PF06439">
    <property type="entry name" value="3keto-disac_hyd"/>
    <property type="match status" value="1"/>
</dbReference>
<dbReference type="GO" id="GO:0016787">
    <property type="term" value="F:hydrolase activity"/>
    <property type="evidence" value="ECO:0007669"/>
    <property type="project" value="InterPro"/>
</dbReference>